<reference evidence="1 2" key="1">
    <citation type="journal article" date="2020" name="Cell">
        <title>Large-Scale Comparative Analyses of Tick Genomes Elucidate Their Genetic Diversity and Vector Capacities.</title>
        <authorList>
            <consortium name="Tick Genome and Microbiome Consortium (TIGMIC)"/>
            <person name="Jia N."/>
            <person name="Wang J."/>
            <person name="Shi W."/>
            <person name="Du L."/>
            <person name="Sun Y."/>
            <person name="Zhan W."/>
            <person name="Jiang J.F."/>
            <person name="Wang Q."/>
            <person name="Zhang B."/>
            <person name="Ji P."/>
            <person name="Bell-Sakyi L."/>
            <person name="Cui X.M."/>
            <person name="Yuan T.T."/>
            <person name="Jiang B.G."/>
            <person name="Yang W.F."/>
            <person name="Lam T.T."/>
            <person name="Chang Q.C."/>
            <person name="Ding S.J."/>
            <person name="Wang X.J."/>
            <person name="Zhu J.G."/>
            <person name="Ruan X.D."/>
            <person name="Zhao L."/>
            <person name="Wei J.T."/>
            <person name="Ye R.Z."/>
            <person name="Que T.C."/>
            <person name="Du C.H."/>
            <person name="Zhou Y.H."/>
            <person name="Cheng J.X."/>
            <person name="Dai P.F."/>
            <person name="Guo W.B."/>
            <person name="Han X.H."/>
            <person name="Huang E.J."/>
            <person name="Li L.F."/>
            <person name="Wei W."/>
            <person name="Gao Y.C."/>
            <person name="Liu J.Z."/>
            <person name="Shao H.Z."/>
            <person name="Wang X."/>
            <person name="Wang C.C."/>
            <person name="Yang T.C."/>
            <person name="Huo Q.B."/>
            <person name="Li W."/>
            <person name="Chen H.Y."/>
            <person name="Chen S.E."/>
            <person name="Zhou L.G."/>
            <person name="Ni X.B."/>
            <person name="Tian J.H."/>
            <person name="Sheng Y."/>
            <person name="Liu T."/>
            <person name="Pan Y.S."/>
            <person name="Xia L.Y."/>
            <person name="Li J."/>
            <person name="Zhao F."/>
            <person name="Cao W.C."/>
        </authorList>
    </citation>
    <scope>NUCLEOTIDE SEQUENCE [LARGE SCALE GENOMIC DNA]</scope>
    <source>
        <strain evidence="1">Iper-2018</strain>
    </source>
</reference>
<sequence length="152" mass="16985">MNSRLLREGRGNLQVGCTVLYIPTENPKVESLSQLKLTDYLNNIAPGMGNPMPAQRHANNDDPCRGHRVPAAPADLRAQGDRERSHRRTLRADATPCARRGFEVPDLTGREPRPGLRRDVLVWVSIRHELERAPVPEIASRQRRGGCLARTA</sequence>
<keyword evidence="2" id="KW-1185">Reference proteome</keyword>
<protein>
    <submittedName>
        <fullName evidence="1">Uncharacterized protein</fullName>
    </submittedName>
</protein>
<dbReference type="EMBL" id="JABSTQ010010658">
    <property type="protein sequence ID" value="KAG0419135.1"/>
    <property type="molecule type" value="Genomic_DNA"/>
</dbReference>
<comment type="caution">
    <text evidence="1">The sequence shown here is derived from an EMBL/GenBank/DDBJ whole genome shotgun (WGS) entry which is preliminary data.</text>
</comment>
<proteinExistence type="predicted"/>
<dbReference type="Proteomes" id="UP000805193">
    <property type="component" value="Unassembled WGS sequence"/>
</dbReference>
<evidence type="ECO:0000313" key="1">
    <source>
        <dbReference type="EMBL" id="KAG0419135.1"/>
    </source>
</evidence>
<evidence type="ECO:0000313" key="2">
    <source>
        <dbReference type="Proteomes" id="UP000805193"/>
    </source>
</evidence>
<accession>A0AC60PG47</accession>
<gene>
    <name evidence="1" type="ORF">HPB47_004338</name>
</gene>
<organism evidence="1 2">
    <name type="scientific">Ixodes persulcatus</name>
    <name type="common">Taiga tick</name>
    <dbReference type="NCBI Taxonomy" id="34615"/>
    <lineage>
        <taxon>Eukaryota</taxon>
        <taxon>Metazoa</taxon>
        <taxon>Ecdysozoa</taxon>
        <taxon>Arthropoda</taxon>
        <taxon>Chelicerata</taxon>
        <taxon>Arachnida</taxon>
        <taxon>Acari</taxon>
        <taxon>Parasitiformes</taxon>
        <taxon>Ixodida</taxon>
        <taxon>Ixodoidea</taxon>
        <taxon>Ixodidae</taxon>
        <taxon>Ixodinae</taxon>
        <taxon>Ixodes</taxon>
    </lineage>
</organism>
<name>A0AC60PG47_IXOPE</name>